<dbReference type="WBParaSite" id="TASK_0000224501-mRNA-1">
    <property type="protein sequence ID" value="TASK_0000224501-mRNA-1"/>
    <property type="gene ID" value="TASK_0000224501"/>
</dbReference>
<evidence type="ECO:0000313" key="2">
    <source>
        <dbReference type="EMBL" id="VDK24644.1"/>
    </source>
</evidence>
<accession>A0A0R3VXV1</accession>
<evidence type="ECO:0000256" key="1">
    <source>
        <dbReference type="SAM" id="SignalP"/>
    </source>
</evidence>
<reference evidence="2 3" key="2">
    <citation type="submission" date="2018-11" db="EMBL/GenBank/DDBJ databases">
        <authorList>
            <consortium name="Pathogen Informatics"/>
        </authorList>
    </citation>
    <scope>NUCLEOTIDE SEQUENCE [LARGE SCALE GENOMIC DNA]</scope>
</reference>
<organism evidence="4">
    <name type="scientific">Taenia asiatica</name>
    <name type="common">Asian tapeworm</name>
    <dbReference type="NCBI Taxonomy" id="60517"/>
    <lineage>
        <taxon>Eukaryota</taxon>
        <taxon>Metazoa</taxon>
        <taxon>Spiralia</taxon>
        <taxon>Lophotrochozoa</taxon>
        <taxon>Platyhelminthes</taxon>
        <taxon>Cestoda</taxon>
        <taxon>Eucestoda</taxon>
        <taxon>Cyclophyllidea</taxon>
        <taxon>Taeniidae</taxon>
        <taxon>Taenia</taxon>
    </lineage>
</organism>
<proteinExistence type="predicted"/>
<reference evidence="4" key="1">
    <citation type="submission" date="2017-02" db="UniProtKB">
        <authorList>
            <consortium name="WormBaseParasite"/>
        </authorList>
    </citation>
    <scope>IDENTIFICATION</scope>
</reference>
<gene>
    <name evidence="2" type="ORF">TASK_LOCUS2246</name>
</gene>
<dbReference type="EMBL" id="UYRS01001273">
    <property type="protein sequence ID" value="VDK24644.1"/>
    <property type="molecule type" value="Genomic_DNA"/>
</dbReference>
<name>A0A0R3VXV1_TAEAS</name>
<evidence type="ECO:0000313" key="4">
    <source>
        <dbReference type="WBParaSite" id="TASK_0000224501-mRNA-1"/>
    </source>
</evidence>
<evidence type="ECO:0000313" key="3">
    <source>
        <dbReference type="Proteomes" id="UP000282613"/>
    </source>
</evidence>
<keyword evidence="3" id="KW-1185">Reference proteome</keyword>
<sequence length="135" mass="14395">MLEMKLPNTLVALLIVLRVVVWANARSNPMLTATHLVEEREDLGGDEDSGGYNIDYDGADEEDDVVAVGAGGTYCKHEQNNGEKEPDFGELVEQAWEKLRNPSAGDIASPTVAIGCFQLTQGCGAMALAAVGWDG</sequence>
<feature type="chain" id="PRO_5043132511" evidence="1">
    <location>
        <begin position="26"/>
        <end position="135"/>
    </location>
</feature>
<keyword evidence="1" id="KW-0732">Signal</keyword>
<protein>
    <submittedName>
        <fullName evidence="4">SCP domain-containing protein</fullName>
    </submittedName>
</protein>
<dbReference type="AlphaFoldDB" id="A0A0R3VXV1"/>
<dbReference type="Proteomes" id="UP000282613">
    <property type="component" value="Unassembled WGS sequence"/>
</dbReference>
<feature type="signal peptide" evidence="1">
    <location>
        <begin position="1"/>
        <end position="25"/>
    </location>
</feature>